<comment type="catalytic activity">
    <reaction evidence="10">
        <text>2-methylpropanoyl-CoA + oxidized [electron-transfer flavoprotein] + H(+) = 2-methylpropenoyl-CoA + reduced [electron-transfer flavoprotein]</text>
        <dbReference type="Rhea" id="RHEA:44180"/>
        <dbReference type="Rhea" id="RHEA-COMP:10685"/>
        <dbReference type="Rhea" id="RHEA-COMP:10686"/>
        <dbReference type="ChEBI" id="CHEBI:15378"/>
        <dbReference type="ChEBI" id="CHEBI:57338"/>
        <dbReference type="ChEBI" id="CHEBI:57692"/>
        <dbReference type="ChEBI" id="CHEBI:58307"/>
        <dbReference type="ChEBI" id="CHEBI:62500"/>
        <dbReference type="EC" id="1.3.8.5"/>
    </reaction>
    <physiologicalReaction direction="left-to-right" evidence="10">
        <dbReference type="Rhea" id="RHEA:44181"/>
    </physiologicalReaction>
</comment>
<sequence length="410" mass="45654">MAKRLYFASNHYVRRLCKFGKRFMSTTSCIEPSSGLTEEQRHIQEMATSFAKNELAPNMSTWDQEEYFPKETMMTAGSLGFGAIYCKDDYGGTGLSRLDASVIFEALSQGCVSTTAYISIHNMCAWMIDTFANDTLREHWIPKLATMETLASYCLTEPESGSDAASLSTYAKRQGDMYILNGTKSFISGGGETDVYVLMCRTGEKGPKGITCLLIDKDSPGLSFGQKERKMGWNSQPTRQVIMEDCEVPVSNRIGEEGQGFAIAMNGLNGGRINIASCSLGGAHACIELARDQLLSRKQFGQELANFQFLQYRLAEMATRLVASRLMVRNAARALQDKSPDAVALCSMAKLYATEECSQICNQALQMFGGYGYLKDYPVQQYLRDLRVHEILEGTNEIMRMLISRDLLKH</sequence>
<dbReference type="InterPro" id="IPR009075">
    <property type="entry name" value="AcylCo_DH/oxidase_C"/>
</dbReference>
<dbReference type="AlphaFoldDB" id="A0A8J1XGM3"/>
<dbReference type="InterPro" id="IPR006091">
    <property type="entry name" value="Acyl-CoA_Oxase/DH_mid-dom"/>
</dbReference>
<dbReference type="Gene3D" id="1.20.140.10">
    <property type="entry name" value="Butyryl-CoA Dehydrogenase, subunit A, domain 3"/>
    <property type="match status" value="1"/>
</dbReference>
<comment type="catalytic activity">
    <reaction evidence="8">
        <text>(2S)-2-methylbutanoyl-CoA + oxidized [electron-transfer flavoprotein] + H(+) = (2E)-2-methylbut-2-enoyl-CoA + reduced [electron-transfer flavoprotein]</text>
        <dbReference type="Rhea" id="RHEA:48256"/>
        <dbReference type="Rhea" id="RHEA-COMP:10685"/>
        <dbReference type="Rhea" id="RHEA-COMP:10686"/>
        <dbReference type="ChEBI" id="CHEBI:15378"/>
        <dbReference type="ChEBI" id="CHEBI:57337"/>
        <dbReference type="ChEBI" id="CHEBI:57692"/>
        <dbReference type="ChEBI" id="CHEBI:58307"/>
        <dbReference type="ChEBI" id="CHEBI:88166"/>
    </reaction>
    <physiologicalReaction direction="left-to-right" evidence="8">
        <dbReference type="Rhea" id="RHEA:48257"/>
    </physiologicalReaction>
</comment>
<dbReference type="InterPro" id="IPR036250">
    <property type="entry name" value="AcylCo_DH-like_C"/>
</dbReference>
<dbReference type="InterPro" id="IPR046373">
    <property type="entry name" value="Acyl-CoA_Oxase/DH_mid-dom_sf"/>
</dbReference>
<dbReference type="EMBL" id="CAIIXF020000011">
    <property type="protein sequence ID" value="CAH1800053.1"/>
    <property type="molecule type" value="Genomic_DNA"/>
</dbReference>
<keyword evidence="6 14" id="KW-0274">FAD</keyword>
<evidence type="ECO:0000256" key="5">
    <source>
        <dbReference type="ARBA" id="ARBA00022630"/>
    </source>
</evidence>
<dbReference type="Pfam" id="PF02770">
    <property type="entry name" value="Acyl-CoA_dh_M"/>
    <property type="match status" value="1"/>
</dbReference>
<keyword evidence="7 14" id="KW-0560">Oxidoreductase</keyword>
<dbReference type="GO" id="GO:0009083">
    <property type="term" value="P:branched-chain amino acid catabolic process"/>
    <property type="evidence" value="ECO:0007669"/>
    <property type="project" value="UniProtKB-KW"/>
</dbReference>
<dbReference type="InterPro" id="IPR013786">
    <property type="entry name" value="AcylCoA_DH/ox_N"/>
</dbReference>
<comment type="caution">
    <text evidence="15">The sequence shown here is derived from an EMBL/GenBank/DDBJ whole genome shotgun (WGS) entry which is preliminary data.</text>
</comment>
<evidence type="ECO:0000313" key="15">
    <source>
        <dbReference type="EMBL" id="CAH1800053.1"/>
    </source>
</evidence>
<dbReference type="PROSITE" id="PS00072">
    <property type="entry name" value="ACYL_COA_DH_1"/>
    <property type="match status" value="1"/>
</dbReference>
<evidence type="ECO:0000256" key="14">
    <source>
        <dbReference type="RuleBase" id="RU362125"/>
    </source>
</evidence>
<comment type="catalytic activity">
    <reaction evidence="9">
        <text>propanoyl-CoA + oxidized [electron-transfer flavoprotein] + H(+) = acryloyl-CoA + reduced [electron-transfer flavoprotein]</text>
        <dbReference type="Rhea" id="RHEA:31287"/>
        <dbReference type="Rhea" id="RHEA-COMP:10685"/>
        <dbReference type="Rhea" id="RHEA-COMP:10686"/>
        <dbReference type="ChEBI" id="CHEBI:15378"/>
        <dbReference type="ChEBI" id="CHEBI:57367"/>
        <dbReference type="ChEBI" id="CHEBI:57392"/>
        <dbReference type="ChEBI" id="CHEBI:57692"/>
        <dbReference type="ChEBI" id="CHEBI:58307"/>
    </reaction>
    <physiologicalReaction direction="left-to-right" evidence="9">
        <dbReference type="Rhea" id="RHEA:31288"/>
    </physiologicalReaction>
</comment>
<accession>A0A8J1XGM3</accession>
<dbReference type="GO" id="GO:0003853">
    <property type="term" value="F:short-chain 2-methyl fatty acyl-CoA dehydrogenase activity"/>
    <property type="evidence" value="ECO:0007669"/>
    <property type="project" value="UniProtKB-EC"/>
</dbReference>
<evidence type="ECO:0000256" key="1">
    <source>
        <dbReference type="ARBA" id="ARBA00001974"/>
    </source>
</evidence>
<dbReference type="CDD" id="cd01162">
    <property type="entry name" value="IBD"/>
    <property type="match status" value="1"/>
</dbReference>
<dbReference type="OrthoDB" id="10254877at2759"/>
<keyword evidence="5 14" id="KW-0285">Flavoprotein</keyword>
<evidence type="ECO:0000256" key="13">
    <source>
        <dbReference type="ARBA" id="ARBA00076026"/>
    </source>
</evidence>
<keyword evidence="16" id="KW-1185">Reference proteome</keyword>
<dbReference type="FunFam" id="1.20.140.10:FF:000001">
    <property type="entry name" value="Acyl-CoA dehydrogenase"/>
    <property type="match status" value="1"/>
</dbReference>
<name>A0A8J1XGM3_OWEFU</name>
<dbReference type="GO" id="GO:0005739">
    <property type="term" value="C:mitochondrion"/>
    <property type="evidence" value="ECO:0007669"/>
    <property type="project" value="TreeGrafter"/>
</dbReference>
<dbReference type="FunFam" id="2.40.110.10:FF:000001">
    <property type="entry name" value="Acyl-CoA dehydrogenase, mitochondrial"/>
    <property type="match status" value="1"/>
</dbReference>
<evidence type="ECO:0000313" key="16">
    <source>
        <dbReference type="Proteomes" id="UP000749559"/>
    </source>
</evidence>
<dbReference type="InterPro" id="IPR037069">
    <property type="entry name" value="AcylCoA_DH/ox_N_sf"/>
</dbReference>
<dbReference type="Gene3D" id="2.40.110.10">
    <property type="entry name" value="Butyryl-CoA Dehydrogenase, subunit A, domain 2"/>
    <property type="match status" value="1"/>
</dbReference>
<dbReference type="Pfam" id="PF02771">
    <property type="entry name" value="Acyl-CoA_dh_N"/>
    <property type="match status" value="1"/>
</dbReference>
<dbReference type="InterPro" id="IPR052547">
    <property type="entry name" value="Mito_Isobutyryl-CoADH"/>
</dbReference>
<evidence type="ECO:0000256" key="4">
    <source>
        <dbReference type="ARBA" id="ARBA00022456"/>
    </source>
</evidence>
<dbReference type="SUPFAM" id="SSF56645">
    <property type="entry name" value="Acyl-CoA dehydrogenase NM domain-like"/>
    <property type="match status" value="1"/>
</dbReference>
<evidence type="ECO:0000256" key="7">
    <source>
        <dbReference type="ARBA" id="ARBA00023002"/>
    </source>
</evidence>
<comment type="pathway">
    <text evidence="2">Amino-acid degradation; L-valine degradation.</text>
</comment>
<dbReference type="PANTHER" id="PTHR43831">
    <property type="entry name" value="ISOBUTYRYL-COA DEHYDROGENASE"/>
    <property type="match status" value="1"/>
</dbReference>
<evidence type="ECO:0000256" key="2">
    <source>
        <dbReference type="ARBA" id="ARBA00005109"/>
    </source>
</evidence>
<reference evidence="15" key="1">
    <citation type="submission" date="2022-03" db="EMBL/GenBank/DDBJ databases">
        <authorList>
            <person name="Martin C."/>
        </authorList>
    </citation>
    <scope>NUCLEOTIDE SEQUENCE</scope>
</reference>
<comment type="cofactor">
    <cofactor evidence="1 14">
        <name>FAD</name>
        <dbReference type="ChEBI" id="CHEBI:57692"/>
    </cofactor>
</comment>
<dbReference type="Gene3D" id="1.10.540.10">
    <property type="entry name" value="Acyl-CoA dehydrogenase/oxidase, N-terminal domain"/>
    <property type="match status" value="1"/>
</dbReference>
<keyword evidence="4" id="KW-0101">Branched-chain amino acid catabolism</keyword>
<gene>
    <name evidence="15" type="ORF">OFUS_LOCUS23990</name>
</gene>
<evidence type="ECO:0000256" key="11">
    <source>
        <dbReference type="ARBA" id="ARBA00055070"/>
    </source>
</evidence>
<dbReference type="InterPro" id="IPR034178">
    <property type="entry name" value="IBD"/>
</dbReference>
<evidence type="ECO:0000256" key="12">
    <source>
        <dbReference type="ARBA" id="ARBA00071686"/>
    </source>
</evidence>
<evidence type="ECO:0000256" key="10">
    <source>
        <dbReference type="ARBA" id="ARBA00052552"/>
    </source>
</evidence>
<dbReference type="Pfam" id="PF00441">
    <property type="entry name" value="Acyl-CoA_dh_1"/>
    <property type="match status" value="1"/>
</dbReference>
<dbReference type="InterPro" id="IPR009100">
    <property type="entry name" value="AcylCoA_DH/oxidase_NM_dom_sf"/>
</dbReference>
<evidence type="ECO:0000256" key="3">
    <source>
        <dbReference type="ARBA" id="ARBA00009347"/>
    </source>
</evidence>
<evidence type="ECO:0000256" key="9">
    <source>
        <dbReference type="ARBA" id="ARBA00050268"/>
    </source>
</evidence>
<organism evidence="15 16">
    <name type="scientific">Owenia fusiformis</name>
    <name type="common">Polychaete worm</name>
    <dbReference type="NCBI Taxonomy" id="6347"/>
    <lineage>
        <taxon>Eukaryota</taxon>
        <taxon>Metazoa</taxon>
        <taxon>Spiralia</taxon>
        <taxon>Lophotrochozoa</taxon>
        <taxon>Annelida</taxon>
        <taxon>Polychaeta</taxon>
        <taxon>Sedentaria</taxon>
        <taxon>Canalipalpata</taxon>
        <taxon>Sabellida</taxon>
        <taxon>Oweniida</taxon>
        <taxon>Oweniidae</taxon>
        <taxon>Owenia</taxon>
    </lineage>
</organism>
<protein>
    <recommendedName>
        <fullName evidence="12">Isobutyryl-CoA dehydrogenase, mitochondrial</fullName>
    </recommendedName>
    <alternativeName>
        <fullName evidence="13">Acyl-CoA dehydrogenase family member 8</fullName>
    </alternativeName>
</protein>
<comment type="similarity">
    <text evidence="3 14">Belongs to the acyl-CoA dehydrogenase family.</text>
</comment>
<dbReference type="PIRSF" id="PIRSF016578">
    <property type="entry name" value="HsaA"/>
    <property type="match status" value="1"/>
</dbReference>
<dbReference type="GO" id="GO:0006629">
    <property type="term" value="P:lipid metabolic process"/>
    <property type="evidence" value="ECO:0007669"/>
    <property type="project" value="InterPro"/>
</dbReference>
<dbReference type="PANTHER" id="PTHR43831:SF1">
    <property type="entry name" value="ISOBUTYRYL-COA DEHYDROGENASE, MITOCHONDRIAL"/>
    <property type="match status" value="1"/>
</dbReference>
<dbReference type="GO" id="GO:0050660">
    <property type="term" value="F:flavin adenine dinucleotide binding"/>
    <property type="evidence" value="ECO:0007669"/>
    <property type="project" value="InterPro"/>
</dbReference>
<evidence type="ECO:0000256" key="6">
    <source>
        <dbReference type="ARBA" id="ARBA00022827"/>
    </source>
</evidence>
<proteinExistence type="inferred from homology"/>
<comment type="function">
    <text evidence="11">Isobutyryl-CoA dehydrogenase which catalyzes the conversion of 2-methylpropanoyl-CoA to (2E)-2-methylpropenoyl-CoA in the valine catabolic pathway. To a lesser extent, also able to catalyze the oxidation of (2S)-2-methylbutanoyl-CoA.</text>
</comment>
<dbReference type="InterPro" id="IPR006089">
    <property type="entry name" value="Acyl-CoA_DH_CS"/>
</dbReference>
<evidence type="ECO:0000256" key="8">
    <source>
        <dbReference type="ARBA" id="ARBA00049552"/>
    </source>
</evidence>
<dbReference type="SUPFAM" id="SSF47203">
    <property type="entry name" value="Acyl-CoA dehydrogenase C-terminal domain-like"/>
    <property type="match status" value="1"/>
</dbReference>
<dbReference type="Proteomes" id="UP000749559">
    <property type="component" value="Unassembled WGS sequence"/>
</dbReference>